<dbReference type="SUPFAM" id="SSF52047">
    <property type="entry name" value="RNI-like"/>
    <property type="match status" value="1"/>
</dbReference>
<evidence type="ECO:0000256" key="1">
    <source>
        <dbReference type="SAM" id="MobiDB-lite"/>
    </source>
</evidence>
<sequence>MANLTDLSNELLLIIASYLTTGTVVDTQALSNLCLTTRGLLSIAQPALYTCIEIREPPGDPLKPLKSFLKTLLGRPELGEAAQELALTNDRAIRYEWPALQHDPYFMDISEAVGGHPHEIEPELCYHPLAVEVLARLPNLRSLRFTANIEAPRSLLQYTHQLQADSNILSKLKTFQLHKRYEDGPIDIEDYIPFLHYPSFEKLSTQSTVADAFYSARATNTITPSTVELLWCIRPLPTMERLLDACSNLTLFNFVVPDGTRYRSMSDVGSDPLVAPRELAIALLNAHGPTLETLRLDFHHFYRLRDREIREQIEESGGNLEDCDFTYPSFRDCEKLTRMTIELEKLVKLHHLPTALEHLRLEYCHFPDLDQKYLGELIQLKETWCPAIQSVIVSGWEMSNEGITAVREHVRSLEAPVQVSEDGRTLTFLGTANYLQIQSRESTADQEGEDEEDSDEEDDDDDDDATEDGDEGEETDGGDGGEDMETDDE</sequence>
<evidence type="ECO:0000313" key="3">
    <source>
        <dbReference type="Proteomes" id="UP000799424"/>
    </source>
</evidence>
<dbReference type="Proteomes" id="UP000799424">
    <property type="component" value="Unassembled WGS sequence"/>
</dbReference>
<proteinExistence type="predicted"/>
<reference evidence="2" key="1">
    <citation type="journal article" date="2020" name="Stud. Mycol.">
        <title>101 Dothideomycetes genomes: a test case for predicting lifestyles and emergence of pathogens.</title>
        <authorList>
            <person name="Haridas S."/>
            <person name="Albert R."/>
            <person name="Binder M."/>
            <person name="Bloem J."/>
            <person name="Labutti K."/>
            <person name="Salamov A."/>
            <person name="Andreopoulos B."/>
            <person name="Baker S."/>
            <person name="Barry K."/>
            <person name="Bills G."/>
            <person name="Bluhm B."/>
            <person name="Cannon C."/>
            <person name="Castanera R."/>
            <person name="Culley D."/>
            <person name="Daum C."/>
            <person name="Ezra D."/>
            <person name="Gonzalez J."/>
            <person name="Henrissat B."/>
            <person name="Kuo A."/>
            <person name="Liang C."/>
            <person name="Lipzen A."/>
            <person name="Lutzoni F."/>
            <person name="Magnuson J."/>
            <person name="Mondo S."/>
            <person name="Nolan M."/>
            <person name="Ohm R."/>
            <person name="Pangilinan J."/>
            <person name="Park H.-J."/>
            <person name="Ramirez L."/>
            <person name="Alfaro M."/>
            <person name="Sun H."/>
            <person name="Tritt A."/>
            <person name="Yoshinaga Y."/>
            <person name="Zwiers L.-H."/>
            <person name="Turgeon B."/>
            <person name="Goodwin S."/>
            <person name="Spatafora J."/>
            <person name="Crous P."/>
            <person name="Grigoriev I."/>
        </authorList>
    </citation>
    <scope>NUCLEOTIDE SEQUENCE</scope>
    <source>
        <strain evidence="2">CBS 113818</strain>
    </source>
</reference>
<feature type="region of interest" description="Disordered" evidence="1">
    <location>
        <begin position="437"/>
        <end position="489"/>
    </location>
</feature>
<dbReference type="OrthoDB" id="3750626at2759"/>
<evidence type="ECO:0000313" key="2">
    <source>
        <dbReference type="EMBL" id="KAF2831237.1"/>
    </source>
</evidence>
<evidence type="ECO:0008006" key="4">
    <source>
        <dbReference type="Google" id="ProtNLM"/>
    </source>
</evidence>
<dbReference type="AlphaFoldDB" id="A0A6A7AF01"/>
<dbReference type="InterPro" id="IPR032675">
    <property type="entry name" value="LRR_dom_sf"/>
</dbReference>
<organism evidence="2 3">
    <name type="scientific">Ophiobolus disseminans</name>
    <dbReference type="NCBI Taxonomy" id="1469910"/>
    <lineage>
        <taxon>Eukaryota</taxon>
        <taxon>Fungi</taxon>
        <taxon>Dikarya</taxon>
        <taxon>Ascomycota</taxon>
        <taxon>Pezizomycotina</taxon>
        <taxon>Dothideomycetes</taxon>
        <taxon>Pleosporomycetidae</taxon>
        <taxon>Pleosporales</taxon>
        <taxon>Pleosporineae</taxon>
        <taxon>Phaeosphaeriaceae</taxon>
        <taxon>Ophiobolus</taxon>
    </lineage>
</organism>
<feature type="compositionally biased region" description="Acidic residues" evidence="1">
    <location>
        <begin position="444"/>
        <end position="489"/>
    </location>
</feature>
<dbReference type="EMBL" id="MU006218">
    <property type="protein sequence ID" value="KAF2831237.1"/>
    <property type="molecule type" value="Genomic_DNA"/>
</dbReference>
<name>A0A6A7AF01_9PLEO</name>
<protein>
    <recommendedName>
        <fullName evidence="4">F-box domain-containing protein</fullName>
    </recommendedName>
</protein>
<keyword evidence="3" id="KW-1185">Reference proteome</keyword>
<accession>A0A6A7AF01</accession>
<gene>
    <name evidence="2" type="ORF">CC86DRAFT_463177</name>
</gene>
<dbReference type="Gene3D" id="3.80.10.10">
    <property type="entry name" value="Ribonuclease Inhibitor"/>
    <property type="match status" value="1"/>
</dbReference>